<dbReference type="EMBL" id="VDMD01000001">
    <property type="protein sequence ID" value="TRM69905.1"/>
    <property type="molecule type" value="Genomic_DNA"/>
</dbReference>
<keyword evidence="2" id="KW-1133">Transmembrane helix</keyword>
<evidence type="ECO:0000313" key="5">
    <source>
        <dbReference type="Proteomes" id="UP000320762"/>
    </source>
</evidence>
<proteinExistence type="predicted"/>
<dbReference type="InterPro" id="IPR029636">
    <property type="entry name" value="Csf1"/>
</dbReference>
<dbReference type="Proteomes" id="UP000320762">
    <property type="component" value="Unassembled WGS sequence"/>
</dbReference>
<comment type="caution">
    <text evidence="4">The sequence shown here is derived from an EMBL/GenBank/DDBJ whole genome shotgun (WGS) entry which is preliminary data.</text>
</comment>
<dbReference type="PANTHER" id="PTHR32085:SF3">
    <property type="entry name" value="PROTEIN CSF1"/>
    <property type="match status" value="1"/>
</dbReference>
<protein>
    <recommendedName>
        <fullName evidence="3">Csf1 N-terminal domain-containing protein</fullName>
    </recommendedName>
</protein>
<reference evidence="4 5" key="1">
    <citation type="journal article" date="2019" name="New Phytol.">
        <title>Comparative genomics reveals unique wood-decay strategies and fruiting body development in the Schizophyllaceae.</title>
        <authorList>
            <person name="Almasi E."/>
            <person name="Sahu N."/>
            <person name="Krizsan K."/>
            <person name="Balint B."/>
            <person name="Kovacs G.M."/>
            <person name="Kiss B."/>
            <person name="Cseklye J."/>
            <person name="Drula E."/>
            <person name="Henrissat B."/>
            <person name="Nagy I."/>
            <person name="Chovatia M."/>
            <person name="Adam C."/>
            <person name="LaButti K."/>
            <person name="Lipzen A."/>
            <person name="Riley R."/>
            <person name="Grigoriev I.V."/>
            <person name="Nagy L.G."/>
        </authorList>
    </citation>
    <scope>NUCLEOTIDE SEQUENCE [LARGE SCALE GENOMIC DNA]</scope>
    <source>
        <strain evidence="4 5">NL-1724</strain>
    </source>
</reference>
<keyword evidence="2" id="KW-0472">Membrane</keyword>
<feature type="compositionally biased region" description="Basic and acidic residues" evidence="1">
    <location>
        <begin position="1128"/>
        <end position="1143"/>
    </location>
</feature>
<feature type="compositionally biased region" description="Pro residues" evidence="1">
    <location>
        <begin position="2356"/>
        <end position="2367"/>
    </location>
</feature>
<sequence>MLNIYLLVALICIILGLILFFFYWNRLIGLLLGLVIRLSWWGQGAESIYVHIGSIHFSLLSGRILVKDVAYHSSNQTVRIVKGKIQWRYWKRRTMEERDVGKQESIPCRVQVSLQGLEWFMYNRTPAYDSMVAQMMEQDSVGEPVERRKSFMSEWTTQSTKPKLPGFVMPLISWAKEQLPSLDFNDVLPMGLDVTKGVIIAGNHATPNLLVAEFTKSDGWYGVTQARSKLDLYRQTMTLHFHSPVIRFVQNDDYTQPMDTIGEGVREKAKESDKFAKASKKSHFLAYNGFMKLWRSLKLRSFVNTKYLNRHRPYFTAPRFHLRGWKKATDLDDAPFDPEAEYAIERDIVEAKVLELEYFVDVVGDVPPGGGGDEIGNGDLPPEWGVDLVIKGGTLRYGPWADRQRAELQRVFFPATYQNGTKTAKLNPGDKRIWTSLRVFIELRDSTMLHIPFREPSKNWQYDGVTVPQPRTRKREPAWLHLAADDSSTIAYVMPMVATADTDAYDASLEVHLDSVKVTSSLNDIELVNAQLLRIHGALPSPLEWDALRTWEIDISLRQPVLYLLRDHVNMFTDLMKDWTSGPPSDYLRWVPVNYIFNIDCRGGDGRGGYELHTYVNDNNVIDRPLAKEDNAMFTMFGPHATSRITVPADKFRPNHSVVSFNLDAPDVRLRFSLPKWNTHALHAPAGGYDVGTLGDFGIRGSYLFWAFVRDDNVDKLKVTFTGSHVAFKALGWSIRYYMVLKDNYFGSFTHYSTLAEFLEKQSSGEPLGDPVVKKYREGQSNMLEVEMAVIIEDSMIVVPCALHSYARPGHLAEDNAAGMMGPTLVLHLPQLQLHFRMNDFYMEMSVNIDSVVGHLEDDFPQVIKYSKHAAKEIVAIDGIDITAHRLFGPVPCTITYVCIWEIDIGRVNAMASAQETQLLVCAGSAFGLNFADTPNAPAPQFQAPTYNDITFLKVKLRRLDATWTAGDACLVISLDDGLKIDSNDRGGNLYRKLTSVRVPRITVKPLFSPEVVTLRRHWFEAAEVVADAYLDIYSSPKGWKDAARVQAAFVREQDAPTGRVRRMFAGPRAQLSIAGRGIHKNGVYLPQPSLVVPTRSLIVGSQYEEEPKPNDTKLLRKPWSKLEQLSESEREDGATELERDAHIATQRPMTPVPALAMEDEVSSSCDESDNEDLTDGSDSDGDLSEFDHCPHAALLHEYAHVTRRYLSPNFDRPSLLNGRPLIVLHDLPVEPQPELDKIEPPLPRTAHIKTAPSNDMNTTVYRVACSRLHLRLTPLVAPVLESLLANLEMTRPTPELFVDGLLSNSTTESSATQSAQATALDLNVASIACGFLKTLSLSDADLSAVFPDEIGHSPSGSHSAMAMTLFEMHGLAIKASAAEEMRRAAVHLNEASITLATVQNNRRYAHTTERAHHVFALSTRDVTANISENTGDVTLGAWTTRVGQAAPGYILAIAIPVAQQAAETAKVIQAGTERISGSRMAMMNSVARATESRAIIDPLSTIQPSFFIQSGPSFQLRTDPTFRFLFYLRSCLWDVRKDGKTIVPVHTSGAELRRALESRLAQLDTELTIEERIVTLRAIMPQLVEDAQHGSSPESSYHFAVGCRRFSFVLIDASGTAHNEVNLSDAHISLWTGTLDLLRDSAEPAASQWSLKVPLSSPVTRTVASVCAGDIDVVVHPSLIVFAQYVLPVRKPVAALMQKHFKASSSPASTHVPFKSLRSADITGSLRGLRVRAVAANLTTEFGFRDLQVISSMSNVSNRQSTNSVVAFQEVFVRGRTPSDTSKRSGQDVLASLSLEDCKATFIECGLAAVPKLVIQMRRIHLSVPRSAIRLYRFIEEWRSDFLPGLEATLQPILSELKQEETQPSKGPSAASPWASMHVHAQLSSALVSLQIMHGTWLSWAVNDIITYTHTAGLTAQPAARAFGLQIGSQMFAVASAPDVASTSSGTRVKLELPRILLSGRWEKTRGLDMLVLVDLLQATVRPSHWDTLLVVQQKFGRDFNDVVQLVQQTNSKRTRATSERRDQPSQESNNSSMLYRVYFKMRGFRIGLDGASSTLFLECQDVGGQLQNLNGRTWDISLSDLALSLASRSTSRGTGSSFNRALRSAFVIIDFKVQGERRTAASNHILNIDVTKIHAVMQPSSIGELGDFVDNIQVEILQRQEERTQELAAFKEKTQTIMRTFEVKAAASEVKEAPSLLNDYMVSIKVRNVGFAFPVIRDVDLELPQRGRKKQNAVRAFLISIKSLAFSTQRGESGQVSIENFSFQFVSRFRQSVPADFLGDNHQTRNRLLHPSLRAQLRTSGSATSRQIWVKSDITGFVLDLDSSISDYVFSLIDVYRQGKERLDRFAVALPHAPVTPSPQRPPPTTASATSAPPASNNVFASLTFKSGKIRMYSQAASKLSSAYSAPQRQQSDEQILEMGAEVFNLPVFSLWTEYRAVPVTMKAHGSGDETPSILMFKSTVHSSQNTLRPTLLPFISELVSHVNNRMRRISMRIPPPHRSPSRYNPGETPLPGTTPSTPTPPTLGMSQSAPEARATSSAMQISFSLRIDQSKLELTCQPDVNVVAGVHWDSGGFMINVSPGARKVAFTGSVGGLTIGLKHGFLSEECVKLDARNLAFSANFAKTKTGEGTPLSSISLVVDTEFLGGFRFSRLQDVLCFKAVWLDRIPTFQNSMHDQTTLSAPSEPTFPPTVPSTPSQQSQQHTQPKQDVSVMILFRTRRLELEADLGQSISTISLNVKDVVLRTRLSEATHEVWLSVGDVDVNARGNISGHADVSNFVFSTIRRTPSDEGMQQEKMLELRLTSGTLIAELESDHQKLLHYRAEPMEVEIFDDWSMVSSMRDADRRPLNLSFIVRSPEIVAIVTVATIPKLMAYGNKFSANLDAQREGASRESKAFRIARTPKPDHPLSAVAEAMLVSARARYKEAETTLVYVIKQSMSLRLDYLRLVVFPRTLFDAEVAQFVARDVRAQLVRLVESEQTHAERNIRLAFSSMTISKYTQLGRGAPADGPSADGRGWLDALSAHSTEATIVGLPSMRMRMVSTERTRELAYDFHSRFVRREGQRDLEDIYITLNVGLYSWLTLLRKNLAREMDQVRAAEDWRTALAARRPDSHAIGETSRSATAPLQQGKQTGNTMAKAASHDQGAAFPLVREPSTQPPSPNPSSEGGKRRELVYKPATRHIERLTMRQLGEATPDVMHPFFMKKAGFSLEDSLPQYVHEYATTPLEEIMEVLLKLYSRQLLSGTG</sequence>
<accession>A0A550CYN1</accession>
<evidence type="ECO:0000256" key="1">
    <source>
        <dbReference type="SAM" id="MobiDB-lite"/>
    </source>
</evidence>
<feature type="transmembrane region" description="Helical" evidence="2">
    <location>
        <begin position="6"/>
        <end position="36"/>
    </location>
</feature>
<feature type="domain" description="Csf1 N-terminal" evidence="3">
    <location>
        <begin position="18"/>
        <end position="774"/>
    </location>
</feature>
<feature type="region of interest" description="Disordered" evidence="1">
    <location>
        <begin position="2676"/>
        <end position="2709"/>
    </location>
</feature>
<organism evidence="4 5">
    <name type="scientific">Schizophyllum amplum</name>
    <dbReference type="NCBI Taxonomy" id="97359"/>
    <lineage>
        <taxon>Eukaryota</taxon>
        <taxon>Fungi</taxon>
        <taxon>Dikarya</taxon>
        <taxon>Basidiomycota</taxon>
        <taxon>Agaricomycotina</taxon>
        <taxon>Agaricomycetes</taxon>
        <taxon>Agaricomycetidae</taxon>
        <taxon>Agaricales</taxon>
        <taxon>Schizophyllaceae</taxon>
        <taxon>Schizophyllum</taxon>
    </lineage>
</organism>
<keyword evidence="2" id="KW-0812">Transmembrane</keyword>
<feature type="compositionally biased region" description="Acidic residues" evidence="1">
    <location>
        <begin position="1158"/>
        <end position="1185"/>
    </location>
</feature>
<dbReference type="STRING" id="97359.A0A550CYN1"/>
<feature type="region of interest" description="Disordered" evidence="1">
    <location>
        <begin position="1125"/>
        <end position="1185"/>
    </location>
</feature>
<feature type="region of interest" description="Disordered" evidence="1">
    <location>
        <begin position="2494"/>
        <end position="2532"/>
    </location>
</feature>
<name>A0A550CYN1_9AGAR</name>
<dbReference type="OrthoDB" id="10051416at2759"/>
<evidence type="ECO:0000259" key="3">
    <source>
        <dbReference type="Pfam" id="PF21678"/>
    </source>
</evidence>
<feature type="region of interest" description="Disordered" evidence="1">
    <location>
        <begin position="3109"/>
        <end position="3174"/>
    </location>
</feature>
<dbReference type="PANTHER" id="PTHR32085">
    <property type="entry name" value="PROTEIN CSF1"/>
    <property type="match status" value="1"/>
</dbReference>
<dbReference type="Pfam" id="PF21678">
    <property type="entry name" value="Csf1_N"/>
    <property type="match status" value="1"/>
</dbReference>
<keyword evidence="5" id="KW-1185">Reference proteome</keyword>
<gene>
    <name evidence="4" type="ORF">BD626DRAFT_625187</name>
</gene>
<feature type="compositionally biased region" description="Low complexity" evidence="1">
    <location>
        <begin position="2695"/>
        <end position="2709"/>
    </location>
</feature>
<dbReference type="InterPro" id="IPR048636">
    <property type="entry name" value="Csf1_N"/>
</dbReference>
<evidence type="ECO:0000256" key="2">
    <source>
        <dbReference type="SAM" id="Phobius"/>
    </source>
</evidence>
<feature type="compositionally biased region" description="Polar residues" evidence="1">
    <location>
        <begin position="3119"/>
        <end position="3136"/>
    </location>
</feature>
<evidence type="ECO:0000313" key="4">
    <source>
        <dbReference type="EMBL" id="TRM69905.1"/>
    </source>
</evidence>
<dbReference type="GO" id="GO:0006113">
    <property type="term" value="P:fermentation"/>
    <property type="evidence" value="ECO:0007669"/>
    <property type="project" value="InterPro"/>
</dbReference>
<feature type="region of interest" description="Disordered" evidence="1">
    <location>
        <begin position="2354"/>
        <end position="2375"/>
    </location>
</feature>
<dbReference type="GO" id="GO:0016020">
    <property type="term" value="C:membrane"/>
    <property type="evidence" value="ECO:0007669"/>
    <property type="project" value="InterPro"/>
</dbReference>